<dbReference type="InterPro" id="IPR036572">
    <property type="entry name" value="Doublecortin_dom_sf"/>
</dbReference>
<dbReference type="Pfam" id="PF03607">
    <property type="entry name" value="DCX"/>
    <property type="match status" value="1"/>
</dbReference>
<keyword evidence="3" id="KW-1185">Reference proteome</keyword>
<dbReference type="GO" id="GO:0005874">
    <property type="term" value="C:microtubule"/>
    <property type="evidence" value="ECO:0007669"/>
    <property type="project" value="TreeGrafter"/>
</dbReference>
<dbReference type="AlphaFoldDB" id="A0A9N9TCY7"/>
<dbReference type="PANTHER" id="PTHR23004">
    <property type="entry name" value="DOUBLECORTIN DOMAIN CONTAINING 2"/>
    <property type="match status" value="1"/>
</dbReference>
<dbReference type="OrthoDB" id="1738954at2759"/>
<evidence type="ECO:0000313" key="2">
    <source>
        <dbReference type="EMBL" id="CAG9855956.1"/>
    </source>
</evidence>
<organism evidence="2 3">
    <name type="scientific">Phyllotreta striolata</name>
    <name type="common">Striped flea beetle</name>
    <name type="synonym">Crioceris striolata</name>
    <dbReference type="NCBI Taxonomy" id="444603"/>
    <lineage>
        <taxon>Eukaryota</taxon>
        <taxon>Metazoa</taxon>
        <taxon>Ecdysozoa</taxon>
        <taxon>Arthropoda</taxon>
        <taxon>Hexapoda</taxon>
        <taxon>Insecta</taxon>
        <taxon>Pterygota</taxon>
        <taxon>Neoptera</taxon>
        <taxon>Endopterygota</taxon>
        <taxon>Coleoptera</taxon>
        <taxon>Polyphaga</taxon>
        <taxon>Cucujiformia</taxon>
        <taxon>Chrysomeloidea</taxon>
        <taxon>Chrysomelidae</taxon>
        <taxon>Galerucinae</taxon>
        <taxon>Alticini</taxon>
        <taxon>Phyllotreta</taxon>
    </lineage>
</organism>
<dbReference type="SUPFAM" id="SSF89837">
    <property type="entry name" value="Doublecortin (DC)"/>
    <property type="match status" value="2"/>
</dbReference>
<dbReference type="EMBL" id="OU900104">
    <property type="protein sequence ID" value="CAG9855956.1"/>
    <property type="molecule type" value="Genomic_DNA"/>
</dbReference>
<sequence length="417" mass="47890">MKPKNKFKFEVLAEPEFGKTKKINTWINGESRCYPVTINPKDFRSWPPILTHVTNVVQPNFGLVKKLVALSTMRSVNSFEELDPNEKYVALGASCKIKEPPGGYETVPQDKVKQKRSYKKCFYVGDLNPKSRPFLQVMQKKKLTVVYIAISGKTRPPQKVIFNEQDMKDWNLIRNYLAKLLGIAEGVQNICSIYGDVLDDASQFQQGYLYVVVPFTEQFVRMDYASFSKEKNNYRRNFMLPVLPPFNSNSFARAPGLEKQATLKVIEREKPKLPKPIKEETTSAVPSEMEDILPTLDPNVLLSGDATIEKLNRKTLKEDYSKHFAKESLASIFSQYSKKNSECVPQAVEKKETMIVEGSNECRQKNAEELVANNTISKTHEDTNWNVKQYEYLWKDLRSILIALKTEIERNRTNLCS</sequence>
<accession>A0A9N9TCY7</accession>
<dbReference type="GO" id="GO:0005815">
    <property type="term" value="C:microtubule organizing center"/>
    <property type="evidence" value="ECO:0007669"/>
    <property type="project" value="TreeGrafter"/>
</dbReference>
<name>A0A9N9TCY7_PHYSR</name>
<dbReference type="InterPro" id="IPR003533">
    <property type="entry name" value="Doublecortin_dom"/>
</dbReference>
<dbReference type="Proteomes" id="UP001153712">
    <property type="component" value="Chromosome 11"/>
</dbReference>
<proteinExistence type="predicted"/>
<evidence type="ECO:0000313" key="3">
    <source>
        <dbReference type="Proteomes" id="UP001153712"/>
    </source>
</evidence>
<dbReference type="PROSITE" id="PS50309">
    <property type="entry name" value="DC"/>
    <property type="match status" value="1"/>
</dbReference>
<protein>
    <recommendedName>
        <fullName evidence="1">Doublecortin domain-containing protein</fullName>
    </recommendedName>
</protein>
<dbReference type="PANTHER" id="PTHR23004:SF11">
    <property type="entry name" value="PROTEIN RPI-1"/>
    <property type="match status" value="1"/>
</dbReference>
<dbReference type="GO" id="GO:0035556">
    <property type="term" value="P:intracellular signal transduction"/>
    <property type="evidence" value="ECO:0007669"/>
    <property type="project" value="InterPro"/>
</dbReference>
<reference evidence="2" key="1">
    <citation type="submission" date="2022-01" db="EMBL/GenBank/DDBJ databases">
        <authorList>
            <person name="King R."/>
        </authorList>
    </citation>
    <scope>NUCLEOTIDE SEQUENCE</scope>
</reference>
<dbReference type="Gene3D" id="3.10.20.230">
    <property type="entry name" value="Doublecortin domain"/>
    <property type="match status" value="2"/>
</dbReference>
<evidence type="ECO:0000259" key="1">
    <source>
        <dbReference type="PROSITE" id="PS50309"/>
    </source>
</evidence>
<gene>
    <name evidence="2" type="ORF">PHYEVI_LOCUS2390</name>
</gene>
<feature type="domain" description="Doublecortin" evidence="1">
    <location>
        <begin position="36"/>
        <end position="92"/>
    </location>
</feature>